<evidence type="ECO:0000313" key="2">
    <source>
        <dbReference type="Proteomes" id="UP000322181"/>
    </source>
</evidence>
<reference evidence="1 2" key="1">
    <citation type="submission" date="2019-09" db="EMBL/GenBank/DDBJ databases">
        <title>Draft genome sequence of various Type strains from the CCUG.</title>
        <authorList>
            <person name="Pineiro-Iglesias B."/>
            <person name="Tunovic T."/>
            <person name="Unosson C."/>
            <person name="Inganas E."/>
            <person name="Ohlen M."/>
            <person name="Cardew S."/>
            <person name="Jensie-Markopoulos S."/>
            <person name="Salva-Serra F."/>
            <person name="Jaen-Luchoro D."/>
            <person name="Karlsson R."/>
            <person name="Svensson-Stadler L."/>
            <person name="Chun J."/>
            <person name="Moore E."/>
        </authorList>
    </citation>
    <scope>NUCLEOTIDE SEQUENCE [LARGE SCALE GENOMIC DNA]</scope>
    <source>
        <strain evidence="1 2">CCUG 53682T</strain>
    </source>
</reference>
<proteinExistence type="predicted"/>
<sequence length="86" mass="9695">MEVSTHQLSVPVRAGYFLSGGGQDDPMTRLNDTDIWFRSYSYIVPPDTLSQYKISPDIPPIDTTAFILVAKNCCSCPAYDYFGSYW</sequence>
<dbReference type="EMBL" id="VXKB01000005">
    <property type="protein sequence ID" value="KAA8713886.1"/>
    <property type="molecule type" value="Genomic_DNA"/>
</dbReference>
<comment type="caution">
    <text evidence="1">The sequence shown here is derived from an EMBL/GenBank/DDBJ whole genome shotgun (WGS) entry which is preliminary data.</text>
</comment>
<accession>A0A5M9R1Z2</accession>
<dbReference type="Proteomes" id="UP000322181">
    <property type="component" value="Unassembled WGS sequence"/>
</dbReference>
<protein>
    <submittedName>
        <fullName evidence="1">Uncharacterized protein</fullName>
    </submittedName>
</protein>
<name>A0A5M9R1Z2_9GAMM</name>
<organism evidence="1 2">
    <name type="scientific">Morganella psychrotolerans</name>
    <dbReference type="NCBI Taxonomy" id="368603"/>
    <lineage>
        <taxon>Bacteria</taxon>
        <taxon>Pseudomonadati</taxon>
        <taxon>Pseudomonadota</taxon>
        <taxon>Gammaproteobacteria</taxon>
        <taxon>Enterobacterales</taxon>
        <taxon>Morganellaceae</taxon>
        <taxon>Morganella</taxon>
    </lineage>
</organism>
<dbReference type="Gene3D" id="2.60.40.10">
    <property type="entry name" value="Immunoglobulins"/>
    <property type="match status" value="1"/>
</dbReference>
<gene>
    <name evidence="1" type="ORF">F4V73_15125</name>
</gene>
<dbReference type="AlphaFoldDB" id="A0A5M9R1Z2"/>
<dbReference type="InterPro" id="IPR013783">
    <property type="entry name" value="Ig-like_fold"/>
</dbReference>
<evidence type="ECO:0000313" key="1">
    <source>
        <dbReference type="EMBL" id="KAA8713886.1"/>
    </source>
</evidence>